<evidence type="ECO:0000313" key="11">
    <source>
        <dbReference type="EMBL" id="GEN06594.1"/>
    </source>
</evidence>
<name>A0A511SXF5_MYXFU</name>
<feature type="transmembrane region" description="Helical" evidence="9">
    <location>
        <begin position="27"/>
        <end position="43"/>
    </location>
</feature>
<feature type="compositionally biased region" description="Gly residues" evidence="8">
    <location>
        <begin position="1"/>
        <end position="15"/>
    </location>
</feature>
<keyword evidence="2" id="KW-1003">Cell membrane</keyword>
<dbReference type="GO" id="GO:0005886">
    <property type="term" value="C:plasma membrane"/>
    <property type="evidence" value="ECO:0007669"/>
    <property type="project" value="UniProtKB-SubCell"/>
</dbReference>
<dbReference type="AlphaFoldDB" id="A0A511SXF5"/>
<sequence length="629" mass="69750">MSGRAGGGAGGGSEGMTGRPATREEKRWAWALWALAFVALWWTEGHVGFTRDESVYFAAAEGYAGWFRQLFQSPTRALTDAAIVRAWDYNHEHPVLMKTLFGLSHLLFHDTLGWMRSAAAFRLPAFALAALVPALSFLFGSALYGRAAGLFAALAFMLVPRQYFNAELACFDVPVAALWLLVVYCFWRALEDVRWGVACGVAFGLALTAKHNALFLPFVLTPFALWRAWEASEAEPQARGWLLRFVGLFASVAVLYGLLILSLGGGEGFQRKFFLLSPHTLLFMGLAVGGTWLLKGVEKVNARVTRALVPIAAMAVLGPVIFYLHWPYLWHHPVDRTAWYLAFHAKHNHYAWLYLGTLLREPPFPLAYVLVKTALTVPTSLFAPMVTGFLALAGRVVLGQLERTRAWVRPVTMVEALVGVNAVTSILIISHPQVPHFGGVKHWFPSMVFLGLLAGQAVSRGSTALLERLREKRPSLPALAVLAPVFAVLLAPALVYSARVFPYGTAAYSELAGGLPGAATLGMQRQFWSSHVTGVLPWINEHAKPNARLFLHEVHGGSFRDYQRNGMLRPDLRAVGSPFEADIVAYQYHQEFREYEFQTWQAFNTRTPATGLYLDETPQVIVYVRPEPR</sequence>
<feature type="transmembrane region" description="Helical" evidence="9">
    <location>
        <begin position="381"/>
        <end position="398"/>
    </location>
</feature>
<evidence type="ECO:0000256" key="5">
    <source>
        <dbReference type="ARBA" id="ARBA00022692"/>
    </source>
</evidence>
<evidence type="ECO:0000256" key="8">
    <source>
        <dbReference type="SAM" id="MobiDB-lite"/>
    </source>
</evidence>
<keyword evidence="3" id="KW-0328">Glycosyltransferase</keyword>
<evidence type="ECO:0000256" key="6">
    <source>
        <dbReference type="ARBA" id="ARBA00022989"/>
    </source>
</evidence>
<keyword evidence="4" id="KW-0808">Transferase</keyword>
<feature type="transmembrane region" description="Helical" evidence="9">
    <location>
        <begin position="241"/>
        <end position="261"/>
    </location>
</feature>
<evidence type="ECO:0000259" key="10">
    <source>
        <dbReference type="Pfam" id="PF13231"/>
    </source>
</evidence>
<reference evidence="11 12" key="1">
    <citation type="submission" date="2019-07" db="EMBL/GenBank/DDBJ databases">
        <title>Whole genome shotgun sequence of Myxococcus fulvus NBRC 100333.</title>
        <authorList>
            <person name="Hosoyama A."/>
            <person name="Uohara A."/>
            <person name="Ohji S."/>
            <person name="Ichikawa N."/>
        </authorList>
    </citation>
    <scope>NUCLEOTIDE SEQUENCE [LARGE SCALE GENOMIC DNA]</scope>
    <source>
        <strain evidence="11 12">NBRC 100333</strain>
    </source>
</reference>
<dbReference type="InterPro" id="IPR050297">
    <property type="entry name" value="LipidA_mod_glycosyltrf_83"/>
</dbReference>
<evidence type="ECO:0000256" key="9">
    <source>
        <dbReference type="SAM" id="Phobius"/>
    </source>
</evidence>
<organism evidence="11 12">
    <name type="scientific">Myxococcus fulvus</name>
    <dbReference type="NCBI Taxonomy" id="33"/>
    <lineage>
        <taxon>Bacteria</taxon>
        <taxon>Pseudomonadati</taxon>
        <taxon>Myxococcota</taxon>
        <taxon>Myxococcia</taxon>
        <taxon>Myxococcales</taxon>
        <taxon>Cystobacterineae</taxon>
        <taxon>Myxococcaceae</taxon>
        <taxon>Myxococcus</taxon>
    </lineage>
</organism>
<feature type="transmembrane region" description="Helical" evidence="9">
    <location>
        <begin position="171"/>
        <end position="189"/>
    </location>
</feature>
<evidence type="ECO:0000256" key="2">
    <source>
        <dbReference type="ARBA" id="ARBA00022475"/>
    </source>
</evidence>
<feature type="transmembrane region" description="Helical" evidence="9">
    <location>
        <begin position="443"/>
        <end position="466"/>
    </location>
</feature>
<dbReference type="STRING" id="1334629.MFUL124B02_32755"/>
<comment type="caution">
    <text evidence="11">The sequence shown here is derived from an EMBL/GenBank/DDBJ whole genome shotgun (WGS) entry which is preliminary data.</text>
</comment>
<proteinExistence type="predicted"/>
<accession>A0A511SXF5</accession>
<feature type="transmembrane region" description="Helical" evidence="9">
    <location>
        <begin position="273"/>
        <end position="294"/>
    </location>
</feature>
<feature type="domain" description="Glycosyltransferase RgtA/B/C/D-like" evidence="10">
    <location>
        <begin position="93"/>
        <end position="233"/>
    </location>
</feature>
<keyword evidence="6 9" id="KW-1133">Transmembrane helix</keyword>
<dbReference type="Pfam" id="PF13231">
    <property type="entry name" value="PMT_2"/>
    <property type="match status" value="1"/>
</dbReference>
<feature type="region of interest" description="Disordered" evidence="8">
    <location>
        <begin position="1"/>
        <end position="20"/>
    </location>
</feature>
<dbReference type="EMBL" id="BJXR01000016">
    <property type="protein sequence ID" value="GEN06594.1"/>
    <property type="molecule type" value="Genomic_DNA"/>
</dbReference>
<dbReference type="InterPro" id="IPR038731">
    <property type="entry name" value="RgtA/B/C-like"/>
</dbReference>
<feature type="transmembrane region" description="Helical" evidence="9">
    <location>
        <begin position="306"/>
        <end position="326"/>
    </location>
</feature>
<dbReference type="GO" id="GO:0016763">
    <property type="term" value="F:pentosyltransferase activity"/>
    <property type="evidence" value="ECO:0007669"/>
    <property type="project" value="TreeGrafter"/>
</dbReference>
<evidence type="ECO:0000313" key="12">
    <source>
        <dbReference type="Proteomes" id="UP000321514"/>
    </source>
</evidence>
<gene>
    <name evidence="11" type="ORF">MFU01_16310</name>
</gene>
<feature type="transmembrane region" description="Helical" evidence="9">
    <location>
        <begin position="143"/>
        <end position="159"/>
    </location>
</feature>
<keyword evidence="7 9" id="KW-0472">Membrane</keyword>
<dbReference type="GO" id="GO:0009103">
    <property type="term" value="P:lipopolysaccharide biosynthetic process"/>
    <property type="evidence" value="ECO:0007669"/>
    <property type="project" value="UniProtKB-ARBA"/>
</dbReference>
<feature type="transmembrane region" description="Helical" evidence="9">
    <location>
        <begin position="119"/>
        <end position="137"/>
    </location>
</feature>
<dbReference type="PANTHER" id="PTHR33908:SF11">
    <property type="entry name" value="MEMBRANE PROTEIN"/>
    <property type="match status" value="1"/>
</dbReference>
<keyword evidence="5 9" id="KW-0812">Transmembrane</keyword>
<feature type="transmembrane region" description="Helical" evidence="9">
    <location>
        <begin position="410"/>
        <end position="431"/>
    </location>
</feature>
<dbReference type="PANTHER" id="PTHR33908">
    <property type="entry name" value="MANNOSYLTRANSFERASE YKCB-RELATED"/>
    <property type="match status" value="1"/>
</dbReference>
<feature type="transmembrane region" description="Helical" evidence="9">
    <location>
        <begin position="478"/>
        <end position="498"/>
    </location>
</feature>
<evidence type="ECO:0000256" key="1">
    <source>
        <dbReference type="ARBA" id="ARBA00004651"/>
    </source>
</evidence>
<evidence type="ECO:0000256" key="4">
    <source>
        <dbReference type="ARBA" id="ARBA00022679"/>
    </source>
</evidence>
<comment type="subcellular location">
    <subcellularLocation>
        <location evidence="1">Cell membrane</location>
        <topology evidence="1">Multi-pass membrane protein</topology>
    </subcellularLocation>
</comment>
<evidence type="ECO:0000256" key="3">
    <source>
        <dbReference type="ARBA" id="ARBA00022676"/>
    </source>
</evidence>
<protein>
    <recommendedName>
        <fullName evidence="10">Glycosyltransferase RgtA/B/C/D-like domain-containing protein</fullName>
    </recommendedName>
</protein>
<dbReference type="Proteomes" id="UP000321514">
    <property type="component" value="Unassembled WGS sequence"/>
</dbReference>
<evidence type="ECO:0000256" key="7">
    <source>
        <dbReference type="ARBA" id="ARBA00023136"/>
    </source>
</evidence>